<keyword evidence="1" id="KW-0472">Membrane</keyword>
<dbReference type="Proteomes" id="UP000287247">
    <property type="component" value="Unassembled WGS sequence"/>
</dbReference>
<evidence type="ECO:0000313" key="3">
    <source>
        <dbReference type="Proteomes" id="UP000287247"/>
    </source>
</evidence>
<accession>A0A401IEP7</accession>
<organism evidence="2 3">
    <name type="scientific">Aphanothece sacrum FPU1</name>
    <dbReference type="NCBI Taxonomy" id="1920663"/>
    <lineage>
        <taxon>Bacteria</taxon>
        <taxon>Bacillati</taxon>
        <taxon>Cyanobacteriota</taxon>
        <taxon>Cyanophyceae</taxon>
        <taxon>Oscillatoriophycideae</taxon>
        <taxon>Chroococcales</taxon>
        <taxon>Aphanothecaceae</taxon>
        <taxon>Aphanothece</taxon>
    </lineage>
</organism>
<comment type="caution">
    <text evidence="2">The sequence shown here is derived from an EMBL/GenBank/DDBJ whole genome shotgun (WGS) entry which is preliminary data.</text>
</comment>
<feature type="transmembrane region" description="Helical" evidence="1">
    <location>
        <begin position="133"/>
        <end position="157"/>
    </location>
</feature>
<sequence>MSKSSNTTQSLGTLSIGNVVSAGLRIYRDHFKLYYTQALISYFWLFVPVYGWAKFSAIQGLIARLAFHEVIERPETIHEARQQVQPRMWNFLVAGFLVFLIVFASVIIGAIIFGLFALILGLIFASAFQDNQIILGIVGFIFGIIAFFIFMFGYIWIFSRLSIVELPIAIESQSDASFAINRSWKLTKGSVLRLQLIFFVAFLVTLPLSLIINFASLLIPSDSPIYLIFNLVISILVGALVIPFWQTIKAVVYYDLRSRKEGLGLEIKDSLSDD</sequence>
<dbReference type="EMBL" id="BDQK01000004">
    <property type="protein sequence ID" value="GBF79745.1"/>
    <property type="molecule type" value="Genomic_DNA"/>
</dbReference>
<feature type="transmembrane region" description="Helical" evidence="1">
    <location>
        <begin position="225"/>
        <end position="245"/>
    </location>
</feature>
<feature type="transmembrane region" description="Helical" evidence="1">
    <location>
        <begin position="196"/>
        <end position="219"/>
    </location>
</feature>
<proteinExistence type="predicted"/>
<protein>
    <submittedName>
        <fullName evidence="2">RDD domain-containing protein</fullName>
    </submittedName>
</protein>
<keyword evidence="1" id="KW-1133">Transmembrane helix</keyword>
<feature type="transmembrane region" description="Helical" evidence="1">
    <location>
        <begin position="91"/>
        <end position="121"/>
    </location>
</feature>
<keyword evidence="3" id="KW-1185">Reference proteome</keyword>
<reference evidence="3" key="1">
    <citation type="submission" date="2017-05" db="EMBL/GenBank/DDBJ databases">
        <title>Physiological properties and genetic analysis related to exopolysaccharide production of fresh-water unicellular cyanobacterium Aphanothece sacrum, Suizenji Nori, that has been cultured as a food source in Japan.</title>
        <authorList>
            <person name="Kanesaki Y."/>
            <person name="Yoshikawa S."/>
            <person name="Ohki K."/>
        </authorList>
    </citation>
    <scope>NUCLEOTIDE SEQUENCE [LARGE SCALE GENOMIC DNA]</scope>
    <source>
        <strain evidence="3">FPU1</strain>
    </source>
</reference>
<gene>
    <name evidence="2" type="ORF">AsFPU1_1144</name>
</gene>
<evidence type="ECO:0000256" key="1">
    <source>
        <dbReference type="SAM" id="Phobius"/>
    </source>
</evidence>
<evidence type="ECO:0000313" key="2">
    <source>
        <dbReference type="EMBL" id="GBF79745.1"/>
    </source>
</evidence>
<name>A0A401IEP7_APHSA</name>
<keyword evidence="1" id="KW-0812">Transmembrane</keyword>
<dbReference type="RefSeq" id="WP_124975763.1">
    <property type="nucleotide sequence ID" value="NZ_BDQK01000004.1"/>
</dbReference>
<dbReference type="OrthoDB" id="426215at2"/>
<dbReference type="AlphaFoldDB" id="A0A401IEP7"/>
<feature type="transmembrane region" description="Helical" evidence="1">
    <location>
        <begin position="34"/>
        <end position="53"/>
    </location>
</feature>